<name>A0ABQ0GTT4_9HYPH</name>
<dbReference type="Proteomes" id="UP001628091">
    <property type="component" value="Unassembled WGS sequence"/>
</dbReference>
<dbReference type="InterPro" id="IPR000182">
    <property type="entry name" value="GNAT_dom"/>
</dbReference>
<feature type="domain" description="N-acetyltransferase" evidence="1">
    <location>
        <begin position="117"/>
        <end position="253"/>
    </location>
</feature>
<reference evidence="2 3" key="1">
    <citation type="submission" date="2024-10" db="EMBL/GenBank/DDBJ databases">
        <title>Isolation, draft genome sequencing and identification of Phyllobacterium sp. NSA23, isolated from leaf soil.</title>
        <authorList>
            <person name="Akita H."/>
        </authorList>
    </citation>
    <scope>NUCLEOTIDE SEQUENCE [LARGE SCALE GENOMIC DNA]</scope>
    <source>
        <strain evidence="2 3">NSA23</strain>
    </source>
</reference>
<dbReference type="CDD" id="cd04301">
    <property type="entry name" value="NAT_SF"/>
    <property type="match status" value="1"/>
</dbReference>
<keyword evidence="3" id="KW-1185">Reference proteome</keyword>
<evidence type="ECO:0000259" key="1">
    <source>
        <dbReference type="PROSITE" id="PS51186"/>
    </source>
</evidence>
<accession>A0ABQ0GTT4</accession>
<evidence type="ECO:0000313" key="3">
    <source>
        <dbReference type="Proteomes" id="UP001628091"/>
    </source>
</evidence>
<comment type="caution">
    <text evidence="2">The sequence shown here is derived from an EMBL/GenBank/DDBJ whole genome shotgun (WGS) entry which is preliminary data.</text>
</comment>
<organism evidence="2 3">
    <name type="scientific">Phyllobacterium phragmitis</name>
    <dbReference type="NCBI Taxonomy" id="2670329"/>
    <lineage>
        <taxon>Bacteria</taxon>
        <taxon>Pseudomonadati</taxon>
        <taxon>Pseudomonadota</taxon>
        <taxon>Alphaproteobacteria</taxon>
        <taxon>Hyphomicrobiales</taxon>
        <taxon>Phyllobacteriaceae</taxon>
        <taxon>Phyllobacterium</taxon>
    </lineage>
</organism>
<dbReference type="Pfam" id="PF24553">
    <property type="entry name" value="Rv0428c_C"/>
    <property type="match status" value="1"/>
</dbReference>
<protein>
    <submittedName>
        <fullName evidence="2">GNAT family N-acetyltransferase</fullName>
    </submittedName>
</protein>
<dbReference type="InterPro" id="IPR016181">
    <property type="entry name" value="Acyl_CoA_acyltransferase"/>
</dbReference>
<proteinExistence type="predicted"/>
<dbReference type="PROSITE" id="PS51186">
    <property type="entry name" value="GNAT"/>
    <property type="match status" value="1"/>
</dbReference>
<dbReference type="SUPFAM" id="SSF55729">
    <property type="entry name" value="Acyl-CoA N-acyltransferases (Nat)"/>
    <property type="match status" value="1"/>
</dbReference>
<evidence type="ECO:0000313" key="2">
    <source>
        <dbReference type="EMBL" id="GAB1580076.1"/>
    </source>
</evidence>
<dbReference type="EMBL" id="BAAFZP010000001">
    <property type="protein sequence ID" value="GAB1580076.1"/>
    <property type="molecule type" value="Genomic_DNA"/>
</dbReference>
<gene>
    <name evidence="2" type="ORF">PPNSA23_00190</name>
</gene>
<sequence length="253" mass="27991">MLMADLATVRQIEAVGFRAWPATSVHYDGTWAIRMTAAHPSKRLNSVNPLDPADIRDVPARVERASQRFHAYGRRPVFRLSPLAPPELDDYLASQGWNRLDETIVMTADLTTMDLAGTIDQIPLRDIGRYVDASLKVHERDASLRAGFSELLNGIRPVKGMFVIEEEGQPVSVALCVHDGAMAGLFDIATSRESRRNGHGRAIVASALKWAMKHGARTAWLQIEAANAPGLALYDGFGFAEIYRYAYRESPES</sequence>
<dbReference type="InterPro" id="IPR056935">
    <property type="entry name" value="Rv0428c-like_C"/>
</dbReference>
<dbReference type="Gene3D" id="3.40.630.30">
    <property type="match status" value="1"/>
</dbReference>